<name>A0A9Q1KFG3_9CARY</name>
<accession>A0A9Q1KFG3</accession>
<keyword evidence="3" id="KW-1185">Reference proteome</keyword>
<sequence>MAKKRMVFGFGGDLSPPSSGDENGDRGNGGNGGTNILVLLNLLDCLQETLTQLCHDHNGKSGEEYEEKTIAHTDRRLRKVKNQATKAPLNYDNQVTHGCADEQQIPSTFTGTSYCNWSYGSDSYDGDPYNYGSNQTNVDWGVHRLTRLTCLILVVNRILVNPIQAPKITTIFRFSTTGLLITETIIIIVPQFTTEIRVQPVNLGWMQRHYTFSKNKGQMRFYGRSK</sequence>
<protein>
    <submittedName>
        <fullName evidence="2">Uncharacterized protein</fullName>
    </submittedName>
</protein>
<reference evidence="2" key="1">
    <citation type="submission" date="2022-04" db="EMBL/GenBank/DDBJ databases">
        <title>Carnegiea gigantea Genome sequencing and assembly v2.</title>
        <authorList>
            <person name="Copetti D."/>
            <person name="Sanderson M.J."/>
            <person name="Burquez A."/>
            <person name="Wojciechowski M.F."/>
        </authorList>
    </citation>
    <scope>NUCLEOTIDE SEQUENCE</scope>
    <source>
        <strain evidence="2">SGP5-SGP5p</strain>
        <tissue evidence="2">Aerial part</tissue>
    </source>
</reference>
<dbReference type="Proteomes" id="UP001153076">
    <property type="component" value="Unassembled WGS sequence"/>
</dbReference>
<evidence type="ECO:0000256" key="1">
    <source>
        <dbReference type="SAM" id="MobiDB-lite"/>
    </source>
</evidence>
<evidence type="ECO:0000313" key="2">
    <source>
        <dbReference type="EMBL" id="KAJ8442373.1"/>
    </source>
</evidence>
<feature type="region of interest" description="Disordered" evidence="1">
    <location>
        <begin position="1"/>
        <end position="30"/>
    </location>
</feature>
<comment type="caution">
    <text evidence="2">The sequence shown here is derived from an EMBL/GenBank/DDBJ whole genome shotgun (WGS) entry which is preliminary data.</text>
</comment>
<dbReference type="AlphaFoldDB" id="A0A9Q1KFG3"/>
<dbReference type="EMBL" id="JAKOGI010000142">
    <property type="protein sequence ID" value="KAJ8442373.1"/>
    <property type="molecule type" value="Genomic_DNA"/>
</dbReference>
<proteinExistence type="predicted"/>
<organism evidence="2 3">
    <name type="scientific">Carnegiea gigantea</name>
    <dbReference type="NCBI Taxonomy" id="171969"/>
    <lineage>
        <taxon>Eukaryota</taxon>
        <taxon>Viridiplantae</taxon>
        <taxon>Streptophyta</taxon>
        <taxon>Embryophyta</taxon>
        <taxon>Tracheophyta</taxon>
        <taxon>Spermatophyta</taxon>
        <taxon>Magnoliopsida</taxon>
        <taxon>eudicotyledons</taxon>
        <taxon>Gunneridae</taxon>
        <taxon>Pentapetalae</taxon>
        <taxon>Caryophyllales</taxon>
        <taxon>Cactineae</taxon>
        <taxon>Cactaceae</taxon>
        <taxon>Cactoideae</taxon>
        <taxon>Echinocereeae</taxon>
        <taxon>Carnegiea</taxon>
    </lineage>
</organism>
<evidence type="ECO:0000313" key="3">
    <source>
        <dbReference type="Proteomes" id="UP001153076"/>
    </source>
</evidence>
<gene>
    <name evidence="2" type="ORF">Cgig2_018629</name>
</gene>